<dbReference type="EC" id="2.1.1.-" evidence="6"/>
<evidence type="ECO:0000256" key="4">
    <source>
        <dbReference type="ARBA" id="ARBA00022679"/>
    </source>
</evidence>
<feature type="binding site" evidence="6">
    <location>
        <begin position="131"/>
        <end position="132"/>
    </location>
    <ligand>
        <name>S-adenosyl-L-methionine</name>
        <dbReference type="ChEBI" id="CHEBI:59789"/>
    </ligand>
</feature>
<evidence type="ECO:0000256" key="1">
    <source>
        <dbReference type="ARBA" id="ARBA00022490"/>
    </source>
</evidence>
<keyword evidence="3 6" id="KW-0489">Methyltransferase</keyword>
<dbReference type="Pfam" id="PF02527">
    <property type="entry name" value="GidB"/>
    <property type="match status" value="1"/>
</dbReference>
<dbReference type="GO" id="GO:0005829">
    <property type="term" value="C:cytosol"/>
    <property type="evidence" value="ECO:0007669"/>
    <property type="project" value="TreeGrafter"/>
</dbReference>
<keyword evidence="2 6" id="KW-0698">rRNA processing</keyword>
<dbReference type="CDD" id="cd02440">
    <property type="entry name" value="AdoMet_MTases"/>
    <property type="match status" value="1"/>
</dbReference>
<comment type="caution">
    <text evidence="6">Lacks conserved residue(s) required for the propagation of feature annotation.</text>
</comment>
<dbReference type="GO" id="GO:0070043">
    <property type="term" value="F:rRNA (guanine-N7-)-methyltransferase activity"/>
    <property type="evidence" value="ECO:0007669"/>
    <property type="project" value="UniProtKB-UniRule"/>
</dbReference>
<evidence type="ECO:0000313" key="7">
    <source>
        <dbReference type="EMBL" id="AEA42673.1"/>
    </source>
</evidence>
<evidence type="ECO:0000256" key="3">
    <source>
        <dbReference type="ARBA" id="ARBA00022603"/>
    </source>
</evidence>
<keyword evidence="5 6" id="KW-0949">S-adenosyl-L-methionine</keyword>
<comment type="similarity">
    <text evidence="6">Belongs to the methyltransferase superfamily. RNA methyltransferase RsmG family.</text>
</comment>
<dbReference type="HAMAP" id="MF_00074">
    <property type="entry name" value="16SrRNA_methyltr_G"/>
    <property type="match status" value="1"/>
</dbReference>
<evidence type="ECO:0000256" key="5">
    <source>
        <dbReference type="ARBA" id="ARBA00022691"/>
    </source>
</evidence>
<feature type="binding site" evidence="6">
    <location>
        <position position="144"/>
    </location>
    <ligand>
        <name>S-adenosyl-L-methionine</name>
        <dbReference type="ChEBI" id="CHEBI:59789"/>
    </ligand>
</feature>
<accession>F2IHB8</accession>
<keyword evidence="8" id="KW-1185">Reference proteome</keyword>
<gene>
    <name evidence="6" type="primary">rsmG</name>
    <name evidence="7" type="ordered locus">Fluta_0669</name>
</gene>
<dbReference type="AlphaFoldDB" id="F2IHB8"/>
<dbReference type="STRING" id="755732.Fluta_0669"/>
<reference evidence="7 8" key="1">
    <citation type="journal article" date="2011" name="Stand. Genomic Sci.">
        <title>Complete genome sequence of the gliding freshwater bacterium Fluviicola taffensis type strain (RW262).</title>
        <authorList>
            <person name="Woyke T."/>
            <person name="Chertkov O."/>
            <person name="Lapidus A."/>
            <person name="Nolan M."/>
            <person name="Lucas S."/>
            <person name="Del Rio T.G."/>
            <person name="Tice H."/>
            <person name="Cheng J.F."/>
            <person name="Tapia R."/>
            <person name="Han C."/>
            <person name="Goodwin L."/>
            <person name="Pitluck S."/>
            <person name="Liolios K."/>
            <person name="Pagani I."/>
            <person name="Ivanova N."/>
            <person name="Huntemann M."/>
            <person name="Mavromatis K."/>
            <person name="Mikhailova N."/>
            <person name="Pati A."/>
            <person name="Chen A."/>
            <person name="Palaniappan K."/>
            <person name="Land M."/>
            <person name="Hauser L."/>
            <person name="Brambilla E.M."/>
            <person name="Rohde M."/>
            <person name="Mwirichia R."/>
            <person name="Sikorski J."/>
            <person name="Tindall B.J."/>
            <person name="Goker M."/>
            <person name="Bristow J."/>
            <person name="Eisen J.A."/>
            <person name="Markowitz V."/>
            <person name="Hugenholtz P."/>
            <person name="Klenk H.P."/>
            <person name="Kyrpides N.C."/>
        </authorList>
    </citation>
    <scope>NUCLEOTIDE SEQUENCE [LARGE SCALE GENOMIC DNA]</scope>
    <source>
        <strain evidence="8">DSM 16823 / RW262 / RW262</strain>
    </source>
</reference>
<organism evidence="7 8">
    <name type="scientific">Fluviicola taffensis (strain DSM 16823 / NCIMB 13979 / RW262)</name>
    <dbReference type="NCBI Taxonomy" id="755732"/>
    <lineage>
        <taxon>Bacteria</taxon>
        <taxon>Pseudomonadati</taxon>
        <taxon>Bacteroidota</taxon>
        <taxon>Flavobacteriia</taxon>
        <taxon>Flavobacteriales</taxon>
        <taxon>Crocinitomicaceae</taxon>
        <taxon>Fluviicola</taxon>
    </lineage>
</organism>
<dbReference type="HOGENOM" id="CLU_065341_2_2_10"/>
<name>F2IHB8_FLUTR</name>
<dbReference type="KEGG" id="fte:Fluta_0669"/>
<evidence type="ECO:0000256" key="2">
    <source>
        <dbReference type="ARBA" id="ARBA00022552"/>
    </source>
</evidence>
<comment type="function">
    <text evidence="6">Specifically methylates the N7 position of a guanine in 16S rRNA.</text>
</comment>
<protein>
    <recommendedName>
        <fullName evidence="6">Ribosomal RNA small subunit methyltransferase G</fullName>
        <ecNumber evidence="6">2.1.1.-</ecNumber>
    </recommendedName>
    <alternativeName>
        <fullName evidence="6">16S rRNA 7-methylguanosine methyltransferase</fullName>
        <shortName evidence="6">16S rRNA m7G methyltransferase</shortName>
    </alternativeName>
</protein>
<feature type="binding site" evidence="6">
    <location>
        <position position="85"/>
    </location>
    <ligand>
        <name>S-adenosyl-L-methionine</name>
        <dbReference type="ChEBI" id="CHEBI:59789"/>
    </ligand>
</feature>
<dbReference type="eggNOG" id="COG0357">
    <property type="taxonomic scope" value="Bacteria"/>
</dbReference>
<dbReference type="PIRSF" id="PIRSF003078">
    <property type="entry name" value="GidB"/>
    <property type="match status" value="1"/>
</dbReference>
<dbReference type="Gene3D" id="3.40.50.150">
    <property type="entry name" value="Vaccinia Virus protein VP39"/>
    <property type="match status" value="1"/>
</dbReference>
<proteinExistence type="inferred from homology"/>
<feature type="binding site" evidence="6">
    <location>
        <position position="80"/>
    </location>
    <ligand>
        <name>S-adenosyl-L-methionine</name>
        <dbReference type="ChEBI" id="CHEBI:59789"/>
    </ligand>
</feature>
<evidence type="ECO:0000313" key="8">
    <source>
        <dbReference type="Proteomes" id="UP000007463"/>
    </source>
</evidence>
<sequence length="217" mass="24525">MSFIYIKMSVELIEKYFPKLTAVQKKQFERLEELYLFWNAQINVISRKDTADFYEHHVLHSLGIAKIMEFAPGSSVLDIGTGGGFPGIPLAILFPEVQFHLVDSIGKKIKVVNEIAQALDLKNVCGTHARAEDIKEQFDFIVSRAVTAMPAFLPWTKGKFLKENKNPLPNGILYLKGGDLKEEMAPVKQPSKIHSLQKMFSGEFFETKAVVYVNMSK</sequence>
<keyword evidence="1 6" id="KW-0963">Cytoplasm</keyword>
<dbReference type="InterPro" id="IPR003682">
    <property type="entry name" value="rRNA_ssu_MeTfrase_G"/>
</dbReference>
<dbReference type="EMBL" id="CP002542">
    <property type="protein sequence ID" value="AEA42673.1"/>
    <property type="molecule type" value="Genomic_DNA"/>
</dbReference>
<dbReference type="Proteomes" id="UP000007463">
    <property type="component" value="Chromosome"/>
</dbReference>
<evidence type="ECO:0000256" key="6">
    <source>
        <dbReference type="HAMAP-Rule" id="MF_00074"/>
    </source>
</evidence>
<dbReference type="NCBIfam" id="TIGR00138">
    <property type="entry name" value="rsmG_gidB"/>
    <property type="match status" value="1"/>
</dbReference>
<dbReference type="PANTHER" id="PTHR31760">
    <property type="entry name" value="S-ADENOSYL-L-METHIONINE-DEPENDENT METHYLTRANSFERASES SUPERFAMILY PROTEIN"/>
    <property type="match status" value="1"/>
</dbReference>
<dbReference type="PANTHER" id="PTHR31760:SF0">
    <property type="entry name" value="S-ADENOSYL-L-METHIONINE-DEPENDENT METHYLTRANSFERASES SUPERFAMILY PROTEIN"/>
    <property type="match status" value="1"/>
</dbReference>
<comment type="subcellular location">
    <subcellularLocation>
        <location evidence="6">Cytoplasm</location>
    </subcellularLocation>
</comment>
<reference evidence="8" key="2">
    <citation type="submission" date="2011-02" db="EMBL/GenBank/DDBJ databases">
        <title>The complete genome of Fluviicola taffensis DSM 16823.</title>
        <authorList>
            <consortium name="US DOE Joint Genome Institute (JGI-PGF)"/>
            <person name="Lucas S."/>
            <person name="Copeland A."/>
            <person name="Lapidus A."/>
            <person name="Bruce D."/>
            <person name="Goodwin L."/>
            <person name="Pitluck S."/>
            <person name="Kyrpides N."/>
            <person name="Mavromatis K."/>
            <person name="Ivanova N."/>
            <person name="Mikhailova N."/>
            <person name="Pagani I."/>
            <person name="Chertkov O."/>
            <person name="Detter J.C."/>
            <person name="Han C."/>
            <person name="Tapia R."/>
            <person name="Land M."/>
            <person name="Hauser L."/>
            <person name="Markowitz V."/>
            <person name="Cheng J.-F."/>
            <person name="Hugenholtz P."/>
            <person name="Woyke T."/>
            <person name="Wu D."/>
            <person name="Tindall B."/>
            <person name="Pomrenke H.G."/>
            <person name="Brambilla E."/>
            <person name="Klenk H.-P."/>
            <person name="Eisen J.A."/>
        </authorList>
    </citation>
    <scope>NUCLEOTIDE SEQUENCE [LARGE SCALE GENOMIC DNA]</scope>
    <source>
        <strain evidence="8">DSM 16823 / RW262 / RW262</strain>
    </source>
</reference>
<dbReference type="SUPFAM" id="SSF53335">
    <property type="entry name" value="S-adenosyl-L-methionine-dependent methyltransferases"/>
    <property type="match status" value="1"/>
</dbReference>
<dbReference type="InterPro" id="IPR029063">
    <property type="entry name" value="SAM-dependent_MTases_sf"/>
</dbReference>
<keyword evidence="4 6" id="KW-0808">Transferase</keyword>